<gene>
    <name evidence="3" type="ORF">BLA24_14650</name>
</gene>
<evidence type="ECO:0000313" key="4">
    <source>
        <dbReference type="Proteomes" id="UP000222531"/>
    </source>
</evidence>
<evidence type="ECO:0008006" key="5">
    <source>
        <dbReference type="Google" id="ProtNLM"/>
    </source>
</evidence>
<evidence type="ECO:0000256" key="1">
    <source>
        <dbReference type="SAM" id="MobiDB-lite"/>
    </source>
</evidence>
<organism evidence="3 4">
    <name type="scientific">Streptomyces cinnamoneus</name>
    <name type="common">Streptoverticillium cinnamoneum</name>
    <dbReference type="NCBI Taxonomy" id="53446"/>
    <lineage>
        <taxon>Bacteria</taxon>
        <taxon>Bacillati</taxon>
        <taxon>Actinomycetota</taxon>
        <taxon>Actinomycetes</taxon>
        <taxon>Kitasatosporales</taxon>
        <taxon>Streptomycetaceae</taxon>
        <taxon>Streptomyces</taxon>
        <taxon>Streptomyces cinnamoneus group</taxon>
    </lineage>
</organism>
<keyword evidence="2" id="KW-0732">Signal</keyword>
<keyword evidence="4" id="KW-1185">Reference proteome</keyword>
<dbReference type="InterPro" id="IPR029046">
    <property type="entry name" value="LolA/LolB/LppX"/>
</dbReference>
<sequence>MAAKKSAVRVAAVAAVALALTSVTGCGGGKSGGGGSSAAEGTQAPQGAREGGGAPGGESPAAMAISALRKAVDATDGKHSAKVDGSMAMGDMMSADLKGAFDWSQGMQGDVTMNYTGGQMGDLLKEMAGGGGMRALYLRDAYYASMGDEMSAKIGGKHWIKYDYDWMAQKMGPSGAYMKDQMQNNNPTRSARLVIESGDVRAAGTEDVRGVKATHYTGTVDVTKIAEKSSTLGKDAVDGLKRQLGQQGATTEQIDLWVSEDNLLIKKVERAQGSRGAVNSTVYYSDFGTSVTLSAPPASDTLDAARSAGAGAA</sequence>
<dbReference type="Proteomes" id="UP000222531">
    <property type="component" value="Unassembled WGS sequence"/>
</dbReference>
<dbReference type="PROSITE" id="PS51257">
    <property type="entry name" value="PROKAR_LIPOPROTEIN"/>
    <property type="match status" value="1"/>
</dbReference>
<feature type="signal peptide" evidence="2">
    <location>
        <begin position="1"/>
        <end position="25"/>
    </location>
</feature>
<feature type="compositionally biased region" description="Gly residues" evidence="1">
    <location>
        <begin position="27"/>
        <end position="36"/>
    </location>
</feature>
<dbReference type="OrthoDB" id="3369896at2"/>
<protein>
    <recommendedName>
        <fullName evidence="5">Lipoprotein</fullName>
    </recommendedName>
</protein>
<evidence type="ECO:0000256" key="2">
    <source>
        <dbReference type="SAM" id="SignalP"/>
    </source>
</evidence>
<dbReference type="AlphaFoldDB" id="A0A2G1XII5"/>
<evidence type="ECO:0000313" key="3">
    <source>
        <dbReference type="EMBL" id="PHQ51020.1"/>
    </source>
</evidence>
<reference evidence="3 4" key="1">
    <citation type="journal article" date="2017" name="Biochemistry">
        <title>Identification of the Biosynthetic Pathway for the Antibiotic Bicyclomycin.</title>
        <authorList>
            <person name="Patteson J."/>
            <person name="Cai W."/>
            <person name="Johnson R.A."/>
            <person name="Santa Maria K."/>
            <person name="Li B."/>
        </authorList>
    </citation>
    <scope>NUCLEOTIDE SEQUENCE [LARGE SCALE GENOMIC DNA]</scope>
    <source>
        <strain evidence="3 4">ATCC 21532</strain>
    </source>
</reference>
<dbReference type="Gene3D" id="2.50.20.20">
    <property type="match status" value="1"/>
</dbReference>
<accession>A0A2G1XII5</accession>
<dbReference type="RefSeq" id="WP_099199411.1">
    <property type="nucleotide sequence ID" value="NZ_JBIRXA010000004.1"/>
</dbReference>
<feature type="region of interest" description="Disordered" evidence="1">
    <location>
        <begin position="27"/>
        <end position="60"/>
    </location>
</feature>
<dbReference type="SUPFAM" id="SSF89392">
    <property type="entry name" value="Prokaryotic lipoproteins and lipoprotein localization factors"/>
    <property type="match status" value="1"/>
</dbReference>
<feature type="chain" id="PRO_5044380960" description="Lipoprotein" evidence="2">
    <location>
        <begin position="26"/>
        <end position="313"/>
    </location>
</feature>
<comment type="caution">
    <text evidence="3">The sequence shown here is derived from an EMBL/GenBank/DDBJ whole genome shotgun (WGS) entry which is preliminary data.</text>
</comment>
<proteinExistence type="predicted"/>
<name>A0A2G1XII5_STRCJ</name>
<dbReference type="EMBL" id="NHZO01000147">
    <property type="protein sequence ID" value="PHQ51020.1"/>
    <property type="molecule type" value="Genomic_DNA"/>
</dbReference>